<dbReference type="Pfam" id="PF07746">
    <property type="entry name" value="LigA"/>
    <property type="match status" value="1"/>
</dbReference>
<evidence type="ECO:0000259" key="1">
    <source>
        <dbReference type="Pfam" id="PF02900"/>
    </source>
</evidence>
<dbReference type="NCBIfam" id="TIGR02792">
    <property type="entry name" value="PCA_ligA"/>
    <property type="match status" value="1"/>
</dbReference>
<reference evidence="3 4" key="1">
    <citation type="submission" date="2020-07" db="EMBL/GenBank/DDBJ databases">
        <authorList>
            <person name="Maaloum M."/>
        </authorList>
    </citation>
    <scope>NUCLEOTIDE SEQUENCE [LARGE SCALE GENOMIC DNA]</scope>
    <source>
        <strain evidence="3 4">GCS-AN-3</strain>
    </source>
</reference>
<dbReference type="Pfam" id="PF02900">
    <property type="entry name" value="LigB"/>
    <property type="match status" value="1"/>
</dbReference>
<dbReference type="EC" id="1.13.11.8" evidence="3"/>
<sequence length="455" mass="50303">MALDKPYLDVPGTTIFDADQSRKGYWLNQFCMSLMKDENRKRFKADEDAYLAEWPMTDEQRAAVRARDLNWMMRTGGNIYFLSKLGATDGLSFQQMAGSMTGMTEQQYRDMMVAGGRTPEGNRVVGEGGNAQGPMARSDAWQAWEEKAQKELADAVQQAQEAPRTGANGNARITASVYSSHVPAIGAAIDHGKTEEPYWVPMFKGFEFSKQWMKENTPDVIFLVYNDHATNFDLGVIPTFAIGTAAEFEPADEGYGPRPVPVVKGHPKLASHIAQSVIQQDFDLTIVNDLKVDHGLTVPMNLMFGSPAEWPCKVIPFHVNVVQYPVPSGKRCFALGQAIRRAIESYDEPLKVQIWGTGGMSHQLQGPRAGLINAEWDNRFLDRLIADPADLSTMPHIDYVREAGSEGIELVMWLIARGAMSDVAGSGQAPKVAHRFFHVPASNTAVGHLILENQV</sequence>
<dbReference type="AlphaFoldDB" id="A0A853ILK5"/>
<feature type="domain" description="Extradiol ring-cleavage dioxygenase LigAB LigA subunit" evidence="2">
    <location>
        <begin position="27"/>
        <end position="113"/>
    </location>
</feature>
<dbReference type="NCBIfam" id="NF009903">
    <property type="entry name" value="PRK13366.1"/>
    <property type="match status" value="1"/>
</dbReference>
<evidence type="ECO:0000313" key="4">
    <source>
        <dbReference type="Proteomes" id="UP000589716"/>
    </source>
</evidence>
<evidence type="ECO:0000313" key="3">
    <source>
        <dbReference type="EMBL" id="NZA01266.1"/>
    </source>
</evidence>
<dbReference type="InterPro" id="IPR034937">
    <property type="entry name" value="PCA_45_Dioxygenase_B"/>
</dbReference>
<organism evidence="3 4">
    <name type="scientific">Ottowia beijingensis</name>
    <dbReference type="NCBI Taxonomy" id="1207057"/>
    <lineage>
        <taxon>Bacteria</taxon>
        <taxon>Pseudomonadati</taxon>
        <taxon>Pseudomonadota</taxon>
        <taxon>Betaproteobacteria</taxon>
        <taxon>Burkholderiales</taxon>
        <taxon>Comamonadaceae</taxon>
        <taxon>Ottowia</taxon>
    </lineage>
</organism>
<name>A0A853ILK5_9BURK</name>
<keyword evidence="3" id="KW-0223">Dioxygenase</keyword>
<dbReference type="InterPro" id="IPR036622">
    <property type="entry name" value="LigA_sf"/>
</dbReference>
<dbReference type="NCBIfam" id="NF009902">
    <property type="entry name" value="PRK13365.1"/>
    <property type="match status" value="1"/>
</dbReference>
<dbReference type="Gene3D" id="3.40.830.10">
    <property type="entry name" value="LigB-like"/>
    <property type="match status" value="1"/>
</dbReference>
<gene>
    <name evidence="3" type="primary">ligA</name>
    <name evidence="3" type="ORF">H0I39_04895</name>
</gene>
<dbReference type="InterPro" id="IPR014159">
    <property type="entry name" value="PCA_LigA"/>
</dbReference>
<evidence type="ECO:0000259" key="2">
    <source>
        <dbReference type="Pfam" id="PF07746"/>
    </source>
</evidence>
<comment type="caution">
    <text evidence="3">The sequence shown here is derived from an EMBL/GenBank/DDBJ whole genome shotgun (WGS) entry which is preliminary data.</text>
</comment>
<dbReference type="GO" id="GO:0018579">
    <property type="term" value="F:protocatechuate 4,5-dioxygenase activity"/>
    <property type="evidence" value="ECO:0007669"/>
    <property type="project" value="UniProtKB-EC"/>
</dbReference>
<proteinExistence type="predicted"/>
<dbReference type="SUPFAM" id="SSF48076">
    <property type="entry name" value="LigA subunit of an aromatic-ring-opening dioxygenase LigAB"/>
    <property type="match status" value="1"/>
</dbReference>
<keyword evidence="4" id="KW-1185">Reference proteome</keyword>
<dbReference type="Proteomes" id="UP000589716">
    <property type="component" value="Unassembled WGS sequence"/>
</dbReference>
<dbReference type="Gene3D" id="1.10.700.10">
    <property type="entry name" value="Dioxygenase LigAB, LigA subunit"/>
    <property type="match status" value="1"/>
</dbReference>
<dbReference type="EMBL" id="JACCKX010000001">
    <property type="protein sequence ID" value="NZA01266.1"/>
    <property type="molecule type" value="Genomic_DNA"/>
</dbReference>
<dbReference type="SUPFAM" id="SSF53213">
    <property type="entry name" value="LigB-like"/>
    <property type="match status" value="1"/>
</dbReference>
<dbReference type="NCBIfam" id="NF009901">
    <property type="entry name" value="PRK13364.1"/>
    <property type="match status" value="1"/>
</dbReference>
<dbReference type="NCBIfam" id="NF009917">
    <property type="entry name" value="PRK13377.1"/>
    <property type="match status" value="1"/>
</dbReference>
<protein>
    <submittedName>
        <fullName evidence="3">Protocatechuate 4,5-dioxygenase subunit alpha</fullName>
        <ecNumber evidence="3">1.13.11.8</ecNumber>
    </submittedName>
</protein>
<dbReference type="CDD" id="cd07364">
    <property type="entry name" value="PCA_45_Dioxygenase_B"/>
    <property type="match status" value="1"/>
</dbReference>
<dbReference type="InterPro" id="IPR004183">
    <property type="entry name" value="Xdiol_dOase_suB"/>
</dbReference>
<dbReference type="GO" id="GO:0008198">
    <property type="term" value="F:ferrous iron binding"/>
    <property type="evidence" value="ECO:0007669"/>
    <property type="project" value="InterPro"/>
</dbReference>
<dbReference type="InterPro" id="IPR011986">
    <property type="entry name" value="Xdiol_dOase_LigA"/>
</dbReference>
<accession>A0A853ILK5</accession>
<dbReference type="CDD" id="cd07924">
    <property type="entry name" value="PCA_45_Doxase_A"/>
    <property type="match status" value="1"/>
</dbReference>
<feature type="domain" description="Extradiol ring-cleavage dioxygenase class III enzyme subunit B" evidence="1">
    <location>
        <begin position="177"/>
        <end position="446"/>
    </location>
</feature>
<keyword evidence="3" id="KW-0560">Oxidoreductase</keyword>